<gene>
    <name evidence="3" type="ORF">FHX71_001402</name>
</gene>
<reference evidence="3 4" key="1">
    <citation type="submission" date="2020-07" db="EMBL/GenBank/DDBJ databases">
        <title>Sequencing the genomes of 1000 actinobacteria strains.</title>
        <authorList>
            <person name="Klenk H.-P."/>
        </authorList>
    </citation>
    <scope>NUCLEOTIDE SEQUENCE [LARGE SCALE GENOMIC DNA]</scope>
    <source>
        <strain evidence="3 4">DSM 44121</strain>
    </source>
</reference>
<evidence type="ECO:0000256" key="1">
    <source>
        <dbReference type="SAM" id="MobiDB-lite"/>
    </source>
</evidence>
<comment type="caution">
    <text evidence="3">The sequence shown here is derived from an EMBL/GenBank/DDBJ whole genome shotgun (WGS) entry which is preliminary data.</text>
</comment>
<feature type="compositionally biased region" description="Low complexity" evidence="1">
    <location>
        <begin position="1"/>
        <end position="14"/>
    </location>
</feature>
<feature type="compositionally biased region" description="Polar residues" evidence="1">
    <location>
        <begin position="183"/>
        <end position="194"/>
    </location>
</feature>
<feature type="compositionally biased region" description="Basic and acidic residues" evidence="1">
    <location>
        <begin position="15"/>
        <end position="24"/>
    </location>
</feature>
<dbReference type="RefSeq" id="WP_182615030.1">
    <property type="nucleotide sequence ID" value="NZ_BAAATF010000007.1"/>
</dbReference>
<keyword evidence="2" id="KW-0812">Transmembrane</keyword>
<accession>A0A7W3J703</accession>
<evidence type="ECO:0000313" key="4">
    <source>
        <dbReference type="Proteomes" id="UP000540568"/>
    </source>
</evidence>
<feature type="transmembrane region" description="Helical" evidence="2">
    <location>
        <begin position="120"/>
        <end position="140"/>
    </location>
</feature>
<evidence type="ECO:0000256" key="2">
    <source>
        <dbReference type="SAM" id="Phobius"/>
    </source>
</evidence>
<keyword evidence="2" id="KW-1133">Transmembrane helix</keyword>
<keyword evidence="4" id="KW-1185">Reference proteome</keyword>
<evidence type="ECO:0000313" key="3">
    <source>
        <dbReference type="EMBL" id="MBA8807460.1"/>
    </source>
</evidence>
<dbReference type="Proteomes" id="UP000540568">
    <property type="component" value="Unassembled WGS sequence"/>
</dbReference>
<protein>
    <submittedName>
        <fullName evidence="3">Uncharacterized protein</fullName>
    </submittedName>
</protein>
<sequence length="206" mass="21697">MSAFAPGQPGQPTPQRRDRGDDSRGGGSAAGAVLAWIPRILLALSVYQLVRLIPGFDVMPDVSQFPLFRGIGDGVLGMLNLNPDWSDQAANLTIPVLGIALAGLFNTIRSLNTSLAIWPYGLAVVAWIVVFAVGGVVGYAQDATENVKQNVQNSVDESVDNAKQDAKDAVQQEIDKGVEDAKQNATESVEQSIGDQLEDALPGGNG</sequence>
<keyword evidence="2" id="KW-0472">Membrane</keyword>
<feature type="region of interest" description="Disordered" evidence="1">
    <location>
        <begin position="1"/>
        <end position="26"/>
    </location>
</feature>
<feature type="region of interest" description="Disordered" evidence="1">
    <location>
        <begin position="158"/>
        <end position="206"/>
    </location>
</feature>
<feature type="compositionally biased region" description="Basic and acidic residues" evidence="1">
    <location>
        <begin position="160"/>
        <end position="182"/>
    </location>
</feature>
<name>A0A7W3J703_9MICO</name>
<organism evidence="3 4">
    <name type="scientific">Promicromonospora sukumoe</name>
    <dbReference type="NCBI Taxonomy" id="88382"/>
    <lineage>
        <taxon>Bacteria</taxon>
        <taxon>Bacillati</taxon>
        <taxon>Actinomycetota</taxon>
        <taxon>Actinomycetes</taxon>
        <taxon>Micrococcales</taxon>
        <taxon>Promicromonosporaceae</taxon>
        <taxon>Promicromonospora</taxon>
    </lineage>
</organism>
<proteinExistence type="predicted"/>
<dbReference type="EMBL" id="JACGWV010000001">
    <property type="protein sequence ID" value="MBA8807460.1"/>
    <property type="molecule type" value="Genomic_DNA"/>
</dbReference>
<dbReference type="AlphaFoldDB" id="A0A7W3J703"/>